<dbReference type="Proteomes" id="UP000193900">
    <property type="component" value="Unassembled WGS sequence"/>
</dbReference>
<accession>A0A1Y5RUR6</accession>
<dbReference type="AlphaFoldDB" id="A0A1Y5RUR6"/>
<name>A0A1Y5RUR6_9RHOB</name>
<sequence>MEILFAILIFLLAACGIGLGLALGRGPVRGSCGGLSCVPGAACGGCARGRARSAEETSE</sequence>
<dbReference type="RefSeq" id="WP_085877728.1">
    <property type="nucleotide sequence ID" value="NZ_FWFZ01000003.1"/>
</dbReference>
<organism evidence="1 2">
    <name type="scientific">Roseisalinus antarcticus</name>
    <dbReference type="NCBI Taxonomy" id="254357"/>
    <lineage>
        <taxon>Bacteria</taxon>
        <taxon>Pseudomonadati</taxon>
        <taxon>Pseudomonadota</taxon>
        <taxon>Alphaproteobacteria</taxon>
        <taxon>Rhodobacterales</taxon>
        <taxon>Roseobacteraceae</taxon>
        <taxon>Roseisalinus</taxon>
    </lineage>
</organism>
<proteinExistence type="predicted"/>
<keyword evidence="2" id="KW-1185">Reference proteome</keyword>
<evidence type="ECO:0000313" key="1">
    <source>
        <dbReference type="EMBL" id="SLN25969.1"/>
    </source>
</evidence>
<protein>
    <submittedName>
        <fullName evidence="1">Uncharacterized protein</fullName>
    </submittedName>
</protein>
<reference evidence="1 2" key="1">
    <citation type="submission" date="2017-03" db="EMBL/GenBank/DDBJ databases">
        <authorList>
            <person name="Afonso C.L."/>
            <person name="Miller P.J."/>
            <person name="Scott M.A."/>
            <person name="Spackman E."/>
            <person name="Goraichik I."/>
            <person name="Dimitrov K.M."/>
            <person name="Suarez D.L."/>
            <person name="Swayne D.E."/>
        </authorList>
    </citation>
    <scope>NUCLEOTIDE SEQUENCE [LARGE SCALE GENOMIC DNA]</scope>
    <source>
        <strain evidence="1 2">CECT 7023</strain>
    </source>
</reference>
<evidence type="ECO:0000313" key="2">
    <source>
        <dbReference type="Proteomes" id="UP000193900"/>
    </source>
</evidence>
<gene>
    <name evidence="1" type="ORF">ROA7023_00808</name>
</gene>
<dbReference type="EMBL" id="FWFZ01000003">
    <property type="protein sequence ID" value="SLN25969.1"/>
    <property type="molecule type" value="Genomic_DNA"/>
</dbReference>